<comment type="caution">
    <text evidence="2">The sequence shown here is derived from an EMBL/GenBank/DDBJ whole genome shotgun (WGS) entry which is preliminary data.</text>
</comment>
<evidence type="ECO:0000256" key="1">
    <source>
        <dbReference type="SAM" id="MobiDB-lite"/>
    </source>
</evidence>
<gene>
    <name evidence="2" type="ORF">KSP40_PGU000954</name>
</gene>
<evidence type="ECO:0000313" key="3">
    <source>
        <dbReference type="Proteomes" id="UP001412067"/>
    </source>
</evidence>
<feature type="region of interest" description="Disordered" evidence="1">
    <location>
        <begin position="1"/>
        <end position="27"/>
    </location>
</feature>
<keyword evidence="3" id="KW-1185">Reference proteome</keyword>
<feature type="compositionally biased region" description="Basic and acidic residues" evidence="1">
    <location>
        <begin position="7"/>
        <end position="17"/>
    </location>
</feature>
<organism evidence="2 3">
    <name type="scientific">Platanthera guangdongensis</name>
    <dbReference type="NCBI Taxonomy" id="2320717"/>
    <lineage>
        <taxon>Eukaryota</taxon>
        <taxon>Viridiplantae</taxon>
        <taxon>Streptophyta</taxon>
        <taxon>Embryophyta</taxon>
        <taxon>Tracheophyta</taxon>
        <taxon>Spermatophyta</taxon>
        <taxon>Magnoliopsida</taxon>
        <taxon>Liliopsida</taxon>
        <taxon>Asparagales</taxon>
        <taxon>Orchidaceae</taxon>
        <taxon>Orchidoideae</taxon>
        <taxon>Orchideae</taxon>
        <taxon>Orchidinae</taxon>
        <taxon>Platanthera</taxon>
    </lineage>
</organism>
<evidence type="ECO:0000313" key="2">
    <source>
        <dbReference type="EMBL" id="KAK8962600.1"/>
    </source>
</evidence>
<name>A0ABR2MGD5_9ASPA</name>
<sequence length="273" mass="30827">MLMVLDRYSRSREESFHDTNSTESEEEHAHIGMFSCEEEFIREVIYKGSNSTTSLLNGDSEDDMEVNLMALFDNPEREIGECQDTQILISASLLPVESSPPLKKFPKLMHMLHQSPNPLTHHIHLTMQIFEGVDLKPIICRVSKAIYLAIDVQPPGLDHGTGASLEKNPPIMLCTQGLGPYMMVHPDWEKMKVDVMLLMHVRSEILQEAAADSMLTFLGTGDQMQWETILVRDPSEGENLNILPDIDLDTINTIVMDVVQKLDTVLEQVEVPE</sequence>
<dbReference type="EMBL" id="JBBWWR010000008">
    <property type="protein sequence ID" value="KAK8962600.1"/>
    <property type="molecule type" value="Genomic_DNA"/>
</dbReference>
<reference evidence="2 3" key="1">
    <citation type="journal article" date="2022" name="Nat. Plants">
        <title>Genomes of leafy and leafless Platanthera orchids illuminate the evolution of mycoheterotrophy.</title>
        <authorList>
            <person name="Li M.H."/>
            <person name="Liu K.W."/>
            <person name="Li Z."/>
            <person name="Lu H.C."/>
            <person name="Ye Q.L."/>
            <person name="Zhang D."/>
            <person name="Wang J.Y."/>
            <person name="Li Y.F."/>
            <person name="Zhong Z.M."/>
            <person name="Liu X."/>
            <person name="Yu X."/>
            <person name="Liu D.K."/>
            <person name="Tu X.D."/>
            <person name="Liu B."/>
            <person name="Hao Y."/>
            <person name="Liao X.Y."/>
            <person name="Jiang Y.T."/>
            <person name="Sun W.H."/>
            <person name="Chen J."/>
            <person name="Chen Y.Q."/>
            <person name="Ai Y."/>
            <person name="Zhai J.W."/>
            <person name="Wu S.S."/>
            <person name="Zhou Z."/>
            <person name="Hsiao Y.Y."/>
            <person name="Wu W.L."/>
            <person name="Chen Y.Y."/>
            <person name="Lin Y.F."/>
            <person name="Hsu J.L."/>
            <person name="Li C.Y."/>
            <person name="Wang Z.W."/>
            <person name="Zhao X."/>
            <person name="Zhong W.Y."/>
            <person name="Ma X.K."/>
            <person name="Ma L."/>
            <person name="Huang J."/>
            <person name="Chen G.Z."/>
            <person name="Huang M.Z."/>
            <person name="Huang L."/>
            <person name="Peng D.H."/>
            <person name="Luo Y.B."/>
            <person name="Zou S.Q."/>
            <person name="Chen S.P."/>
            <person name="Lan S."/>
            <person name="Tsai W.C."/>
            <person name="Van de Peer Y."/>
            <person name="Liu Z.J."/>
        </authorList>
    </citation>
    <scope>NUCLEOTIDE SEQUENCE [LARGE SCALE GENOMIC DNA]</scope>
    <source>
        <strain evidence="2">Lor288</strain>
    </source>
</reference>
<dbReference type="Proteomes" id="UP001412067">
    <property type="component" value="Unassembled WGS sequence"/>
</dbReference>
<proteinExistence type="predicted"/>
<protein>
    <submittedName>
        <fullName evidence="2">Uncharacterized protein</fullName>
    </submittedName>
</protein>
<accession>A0ABR2MGD5</accession>